<dbReference type="Gene3D" id="3.30.565.10">
    <property type="entry name" value="Histidine kinase-like ATPase, C-terminal domain"/>
    <property type="match status" value="1"/>
</dbReference>
<dbReference type="SMART" id="SM00388">
    <property type="entry name" value="HisKA"/>
    <property type="match status" value="1"/>
</dbReference>
<dbReference type="AlphaFoldDB" id="W0RSE0"/>
<sequence>MVAILGSVAIPARQTWRITRLLRETTAVLAPARLIEAELHAGLAKELTALQRYALTGDTAMLEQFRAAAADDERRLAALKRLAARLGAAPTVHVDVLGQRIDGWRRTTGARATQSGTRAQIAATFRAGQAQYDAALSAFAGLSSDLAANAAARDDRVRALEHLSLAINAALVLAALVAMGGVTTLTLRERRLTATLRARVGEARRRARQEAALREAAEALAGAYSVDEVTQRVAQTALAALEVHGAFVERIVSRSGELADVAVVQAVAGADVPPLGTTRALAGSFTEQVTASGQSLLIADLHQPERAGAAGAVRTPGGSAIAVPLGGSVTPMGALFAMRATGGEFDADDVARAGIFGHLATLAFDKVRLLEDAFERRRVLERVMKSRSRLMRGFSHDVKNPIGAADGFADLLSLGVYGELSAQQQASVERMRGCLHGALALIDDLHELARAETGILTLSSEPVNVVELVRTICDEYHAAARAAGLSLSVEVALDLPLIDTDRVRVRQIVANLLSNAIKYTERGTVVVRASHRPTGASNEAGDWALIEVVDTGLGIPAHQQDVIFEEFSRLGSGEHRGAGLGLAISKLLAEALGGRITVQSVPGQGSTFTLWLPLHQPAARIRASPAAGAPTYVRTGCVRPAYVCT</sequence>
<evidence type="ECO:0000313" key="9">
    <source>
        <dbReference type="EMBL" id="AHG93205.1"/>
    </source>
</evidence>
<dbReference type="CDD" id="cd16922">
    <property type="entry name" value="HATPase_EvgS-ArcB-TorS-like"/>
    <property type="match status" value="1"/>
</dbReference>
<evidence type="ECO:0000256" key="6">
    <source>
        <dbReference type="ARBA" id="ARBA00023012"/>
    </source>
</evidence>
<keyword evidence="7" id="KW-1133">Transmembrane helix</keyword>
<dbReference type="EMBL" id="CP007130">
    <property type="protein sequence ID" value="AHG93205.1"/>
    <property type="molecule type" value="Genomic_DNA"/>
</dbReference>
<evidence type="ECO:0000259" key="8">
    <source>
        <dbReference type="PROSITE" id="PS50109"/>
    </source>
</evidence>
<name>W0RSE0_9BACT</name>
<dbReference type="InterPro" id="IPR005467">
    <property type="entry name" value="His_kinase_dom"/>
</dbReference>
<evidence type="ECO:0000256" key="7">
    <source>
        <dbReference type="SAM" id="Phobius"/>
    </source>
</evidence>
<feature type="domain" description="Histidine kinase" evidence="8">
    <location>
        <begin position="393"/>
        <end position="616"/>
    </location>
</feature>
<dbReference type="Proteomes" id="UP000019151">
    <property type="component" value="Plasmid 2"/>
</dbReference>
<geneLocation type="plasmid" evidence="9 10">
    <name>2</name>
</geneLocation>
<dbReference type="SUPFAM" id="SSF47384">
    <property type="entry name" value="Homodimeric domain of signal transducing histidine kinase"/>
    <property type="match status" value="1"/>
</dbReference>
<keyword evidence="5" id="KW-0418">Kinase</keyword>
<dbReference type="InterPro" id="IPR003661">
    <property type="entry name" value="HisK_dim/P_dom"/>
</dbReference>
<keyword evidence="7" id="KW-0472">Membrane</keyword>
<protein>
    <recommendedName>
        <fullName evidence="2">histidine kinase</fullName>
        <ecNumber evidence="2">2.7.13.3</ecNumber>
    </recommendedName>
</protein>
<evidence type="ECO:0000313" key="10">
    <source>
        <dbReference type="Proteomes" id="UP000019151"/>
    </source>
</evidence>
<gene>
    <name evidence="9" type="ORF">J421_5670</name>
</gene>
<dbReference type="SUPFAM" id="SSF55874">
    <property type="entry name" value="ATPase domain of HSP90 chaperone/DNA topoisomerase II/histidine kinase"/>
    <property type="match status" value="1"/>
</dbReference>
<dbReference type="SUPFAM" id="SSF55781">
    <property type="entry name" value="GAF domain-like"/>
    <property type="match status" value="1"/>
</dbReference>
<dbReference type="InParanoid" id="W0RSE0"/>
<dbReference type="InterPro" id="IPR050736">
    <property type="entry name" value="Sensor_HK_Regulatory"/>
</dbReference>
<dbReference type="HOGENOM" id="CLU_424386_0_0_0"/>
<keyword evidence="7" id="KW-0812">Transmembrane</keyword>
<dbReference type="PANTHER" id="PTHR43711:SF1">
    <property type="entry name" value="HISTIDINE KINASE 1"/>
    <property type="match status" value="1"/>
</dbReference>
<dbReference type="GO" id="GO:0005524">
    <property type="term" value="F:ATP binding"/>
    <property type="evidence" value="ECO:0007669"/>
    <property type="project" value="UniProtKB-KW"/>
</dbReference>
<dbReference type="PANTHER" id="PTHR43711">
    <property type="entry name" value="TWO-COMPONENT HISTIDINE KINASE"/>
    <property type="match status" value="1"/>
</dbReference>
<proteinExistence type="predicted"/>
<dbReference type="Gene3D" id="1.10.287.130">
    <property type="match status" value="1"/>
</dbReference>
<dbReference type="InterPro" id="IPR036890">
    <property type="entry name" value="HATPase_C_sf"/>
</dbReference>
<dbReference type="eggNOG" id="COG2205">
    <property type="taxonomic scope" value="Bacteria"/>
</dbReference>
<dbReference type="InterPro" id="IPR036097">
    <property type="entry name" value="HisK_dim/P_sf"/>
</dbReference>
<dbReference type="CDD" id="cd00082">
    <property type="entry name" value="HisKA"/>
    <property type="match status" value="1"/>
</dbReference>
<evidence type="ECO:0000256" key="3">
    <source>
        <dbReference type="ARBA" id="ARBA00022553"/>
    </source>
</evidence>
<reference evidence="9 10" key="1">
    <citation type="journal article" date="2014" name="Genome Announc.">
        <title>Genome Sequence and Methylome of Soil Bacterium Gemmatirosa kalamazoonensis KBS708T, a Member of the Rarely Cultivated Gemmatimonadetes Phylum.</title>
        <authorList>
            <person name="Debruyn J.M."/>
            <person name="Radosevich M."/>
            <person name="Wommack K.E."/>
            <person name="Polson S.W."/>
            <person name="Hauser L.J."/>
            <person name="Fawaz M.N."/>
            <person name="Korlach J."/>
            <person name="Tsai Y.C."/>
        </authorList>
    </citation>
    <scope>NUCLEOTIDE SEQUENCE [LARGE SCALE GENOMIC DNA]</scope>
    <source>
        <strain evidence="9 10">KBS708</strain>
        <plasmid evidence="10">Plasmid 2</plasmid>
    </source>
</reference>
<keyword evidence="9" id="KW-0067">ATP-binding</keyword>
<dbReference type="Pfam" id="PF00512">
    <property type="entry name" value="HisKA"/>
    <property type="match status" value="1"/>
</dbReference>
<keyword evidence="4" id="KW-0808">Transferase</keyword>
<dbReference type="InterPro" id="IPR029016">
    <property type="entry name" value="GAF-like_dom_sf"/>
</dbReference>
<dbReference type="Pfam" id="PF02518">
    <property type="entry name" value="HATPase_c"/>
    <property type="match status" value="1"/>
</dbReference>
<keyword evidence="3" id="KW-0597">Phosphoprotein</keyword>
<dbReference type="Gene3D" id="3.30.450.40">
    <property type="match status" value="1"/>
</dbReference>
<dbReference type="InterPro" id="IPR004358">
    <property type="entry name" value="Sig_transdc_His_kin-like_C"/>
</dbReference>
<feature type="transmembrane region" description="Helical" evidence="7">
    <location>
        <begin position="165"/>
        <end position="187"/>
    </location>
</feature>
<evidence type="ECO:0000256" key="1">
    <source>
        <dbReference type="ARBA" id="ARBA00000085"/>
    </source>
</evidence>
<organism evidence="9 10">
    <name type="scientific">Gemmatirosa kalamazoonensis</name>
    <dbReference type="NCBI Taxonomy" id="861299"/>
    <lineage>
        <taxon>Bacteria</taxon>
        <taxon>Pseudomonadati</taxon>
        <taxon>Gemmatimonadota</taxon>
        <taxon>Gemmatimonadia</taxon>
        <taxon>Gemmatimonadales</taxon>
        <taxon>Gemmatimonadaceae</taxon>
        <taxon>Gemmatirosa</taxon>
    </lineage>
</organism>
<dbReference type="PRINTS" id="PR00344">
    <property type="entry name" value="BCTRLSENSOR"/>
</dbReference>
<evidence type="ECO:0000256" key="2">
    <source>
        <dbReference type="ARBA" id="ARBA00012438"/>
    </source>
</evidence>
<evidence type="ECO:0000256" key="5">
    <source>
        <dbReference type="ARBA" id="ARBA00022777"/>
    </source>
</evidence>
<accession>W0RSE0</accession>
<evidence type="ECO:0000256" key="4">
    <source>
        <dbReference type="ARBA" id="ARBA00022679"/>
    </source>
</evidence>
<dbReference type="KEGG" id="gba:J421_5670"/>
<keyword evidence="9" id="KW-0614">Plasmid</keyword>
<keyword evidence="10" id="KW-1185">Reference proteome</keyword>
<dbReference type="FunFam" id="3.30.565.10:FF:000049">
    <property type="entry name" value="Two-component sensor histidine kinase"/>
    <property type="match status" value="1"/>
</dbReference>
<dbReference type="InterPro" id="IPR003594">
    <property type="entry name" value="HATPase_dom"/>
</dbReference>
<keyword evidence="9" id="KW-0547">Nucleotide-binding</keyword>
<comment type="catalytic activity">
    <reaction evidence="1">
        <text>ATP + protein L-histidine = ADP + protein N-phospho-L-histidine.</text>
        <dbReference type="EC" id="2.7.13.3"/>
    </reaction>
</comment>
<dbReference type="SMART" id="SM00387">
    <property type="entry name" value="HATPase_c"/>
    <property type="match status" value="1"/>
</dbReference>
<dbReference type="PROSITE" id="PS50109">
    <property type="entry name" value="HIS_KIN"/>
    <property type="match status" value="1"/>
</dbReference>
<dbReference type="GO" id="GO:0000155">
    <property type="term" value="F:phosphorelay sensor kinase activity"/>
    <property type="evidence" value="ECO:0007669"/>
    <property type="project" value="InterPro"/>
</dbReference>
<dbReference type="EC" id="2.7.13.3" evidence="2"/>
<keyword evidence="6" id="KW-0902">Two-component regulatory system</keyword>